<sequence>MTCLALTKRLPWVTSVRALLLLALLLLAALALAPRSLSAQTLSVTDEGVENRFPDGMEFSVSAQSDQPIEMVRLRYTVLPDGTTASGVPDFQPATSVSTSFSLAGSDTPRLYLSPGTRIDYYWEVEDAAGNTATTPQASIVYEDVRFDWQTLESDGVVLHYYSGSDGDAQAMLDVARLSLAETSALLGATVEFPVNVRIYASTDDMRPALQERSETYESQIITAGVRVSSDTVLV</sequence>
<protein>
    <submittedName>
        <fullName evidence="1">Uncharacterized protein</fullName>
    </submittedName>
</protein>
<gene>
    <name evidence="1" type="ORF">LCGC14_2937900</name>
</gene>
<feature type="non-terminal residue" evidence="1">
    <location>
        <position position="235"/>
    </location>
</feature>
<dbReference type="AlphaFoldDB" id="A0A0F8XJH9"/>
<reference evidence="1" key="1">
    <citation type="journal article" date="2015" name="Nature">
        <title>Complex archaea that bridge the gap between prokaryotes and eukaryotes.</title>
        <authorList>
            <person name="Spang A."/>
            <person name="Saw J.H."/>
            <person name="Jorgensen S.L."/>
            <person name="Zaremba-Niedzwiedzka K."/>
            <person name="Martijn J."/>
            <person name="Lind A.E."/>
            <person name="van Eijk R."/>
            <person name="Schleper C."/>
            <person name="Guy L."/>
            <person name="Ettema T.J."/>
        </authorList>
    </citation>
    <scope>NUCLEOTIDE SEQUENCE</scope>
</reference>
<dbReference type="EMBL" id="LAZR01058839">
    <property type="protein sequence ID" value="KKK69053.1"/>
    <property type="molecule type" value="Genomic_DNA"/>
</dbReference>
<proteinExistence type="predicted"/>
<name>A0A0F8XJH9_9ZZZZ</name>
<comment type="caution">
    <text evidence="1">The sequence shown here is derived from an EMBL/GenBank/DDBJ whole genome shotgun (WGS) entry which is preliminary data.</text>
</comment>
<accession>A0A0F8XJH9</accession>
<organism evidence="1">
    <name type="scientific">marine sediment metagenome</name>
    <dbReference type="NCBI Taxonomy" id="412755"/>
    <lineage>
        <taxon>unclassified sequences</taxon>
        <taxon>metagenomes</taxon>
        <taxon>ecological metagenomes</taxon>
    </lineage>
</organism>
<evidence type="ECO:0000313" key="1">
    <source>
        <dbReference type="EMBL" id="KKK69053.1"/>
    </source>
</evidence>